<reference evidence="2" key="1">
    <citation type="submission" date="2015-10" db="EMBL/GenBank/DDBJ databases">
        <authorList>
            <person name="Luecker S."/>
            <person name="Luecker S."/>
        </authorList>
    </citation>
    <scope>NUCLEOTIDE SEQUENCE [LARGE SCALE GENOMIC DNA]</scope>
</reference>
<proteinExistence type="predicted"/>
<organism evidence="1 2">
    <name type="scientific">Candidatus Nitrospira nitrificans</name>
    <dbReference type="NCBI Taxonomy" id="1742973"/>
    <lineage>
        <taxon>Bacteria</taxon>
        <taxon>Pseudomonadati</taxon>
        <taxon>Nitrospirota</taxon>
        <taxon>Nitrospiria</taxon>
        <taxon>Nitrospirales</taxon>
        <taxon>Nitrospiraceae</taxon>
        <taxon>Nitrospira</taxon>
    </lineage>
</organism>
<protein>
    <submittedName>
        <fullName evidence="1">Uncharacterized protein</fullName>
    </submittedName>
</protein>
<evidence type="ECO:0000313" key="1">
    <source>
        <dbReference type="EMBL" id="CUS33226.1"/>
    </source>
</evidence>
<gene>
    <name evidence="1" type="ORF">COMA2_120132</name>
</gene>
<dbReference type="STRING" id="1742973.COMA2_120132"/>
<sequence>MCHKTSKALVQELKTANNIALGYFLGLTVSTFLE</sequence>
<evidence type="ECO:0000313" key="2">
    <source>
        <dbReference type="Proteomes" id="UP000198736"/>
    </source>
</evidence>
<keyword evidence="2" id="KW-1185">Reference proteome</keyword>
<name>A0A0S4L8W8_9BACT</name>
<dbReference type="EMBL" id="CZPZ01000004">
    <property type="protein sequence ID" value="CUS33226.1"/>
    <property type="molecule type" value="Genomic_DNA"/>
</dbReference>
<dbReference type="AlphaFoldDB" id="A0A0S4L8W8"/>
<dbReference type="Proteomes" id="UP000198736">
    <property type="component" value="Unassembled WGS sequence"/>
</dbReference>
<accession>A0A0S4L8W8</accession>